<evidence type="ECO:0000256" key="5">
    <source>
        <dbReference type="PIRNR" id="PIRNR028977"/>
    </source>
</evidence>
<dbReference type="GeneID" id="120249698"/>
<evidence type="ECO:0000313" key="10">
    <source>
        <dbReference type="RefSeq" id="XP_039114231.1"/>
    </source>
</evidence>
<gene>
    <name evidence="10" type="primary">LOC120249698</name>
</gene>
<evidence type="ECO:0000259" key="8">
    <source>
        <dbReference type="Pfam" id="PF07540"/>
    </source>
</evidence>
<feature type="region of interest" description="Disordered" evidence="6">
    <location>
        <begin position="398"/>
        <end position="418"/>
    </location>
</feature>
<dbReference type="InterPro" id="IPR016903">
    <property type="entry name" value="Nucleolar_cplx-assoc_3"/>
</dbReference>
<organism evidence="9 10">
    <name type="scientific">Dioscorea cayennensis subsp. rotundata</name>
    <name type="common">White Guinea yam</name>
    <name type="synonym">Dioscorea rotundata</name>
    <dbReference type="NCBI Taxonomy" id="55577"/>
    <lineage>
        <taxon>Eukaryota</taxon>
        <taxon>Viridiplantae</taxon>
        <taxon>Streptophyta</taxon>
        <taxon>Embryophyta</taxon>
        <taxon>Tracheophyta</taxon>
        <taxon>Spermatophyta</taxon>
        <taxon>Magnoliopsida</taxon>
        <taxon>Liliopsida</taxon>
        <taxon>Dioscoreales</taxon>
        <taxon>Dioscoreaceae</taxon>
        <taxon>Dioscorea</taxon>
    </lineage>
</organism>
<accession>A0AB40AGX8</accession>
<evidence type="ECO:0000256" key="6">
    <source>
        <dbReference type="SAM" id="MobiDB-lite"/>
    </source>
</evidence>
<feature type="region of interest" description="Disordered" evidence="6">
    <location>
        <begin position="1"/>
        <end position="21"/>
    </location>
</feature>
<dbReference type="InterPro" id="IPR011501">
    <property type="entry name" value="Noc3_N"/>
</dbReference>
<dbReference type="Pfam" id="PF03914">
    <property type="entry name" value="CBF"/>
    <property type="match status" value="1"/>
</dbReference>
<dbReference type="AlphaFoldDB" id="A0AB40AGX8"/>
<feature type="domain" description="CCAAT-binding factor" evidence="7">
    <location>
        <begin position="555"/>
        <end position="710"/>
    </location>
</feature>
<evidence type="ECO:0000256" key="4">
    <source>
        <dbReference type="ARBA" id="ARBA00023242"/>
    </source>
</evidence>
<sequence>MGRKNKNQVILPPELPPDIPEDEFEVSDEDVAFVKENPAYTGFLTNLDTKAIDKHVVRVADHEEDELEALYEKRNLKKALRKANEEVAGLQVDRVDALPIKTLDGELRYRTVKESVPESIPHEKESGKVDDNKGVAKLTKAERRQLLKKTKKEAKKQVKEEPKVSDAKGPLHSEVLATVEKELSAEELFTKKKIRLAEVGMSLLENPEANIKSLKEMLQICDDEDPNIVKLGLLSLLAVFKDIIPGYRIRLPTEKEMQMPVSKDVKKTRFFESTLLRSYKTYLLKLTDLVKRPSFQHVAIQCLCSLLEAVPHFNFRESLLASVVTNISSMDDVVRKVCCDAVRALFVNEGKHGGEATLEAVRLIANLVKVHDCQLHPNTIEVFLSLVFDEDLGKFEHTEDKKPMPRKMKGRDKNKDSNQVVVNEHKKAKQELMAKTRQEVIADFKAVSFVLDAKERLRMQTETLSAVFETYFRVLKRSIETSSSRAENNASLSSGGSCEEHPLLAPCLNGLGKFSHLIDLDFMGDLMGCLKKLSGYKNHYDGFSLQNSLSVSERLQCCIVAFRVMRSNLDALNVDLHDFFVQLYNLLLEYRPDRDNGEILAEALKTLLWEGKQHDMQRAAAFIKRLATFSLFYGSAEAMAALITLKHLLQKNSKCRNLLENDAGGGSLSGLIVKYQADATDPNLSGALASVLWELSLLAKHYHPSISSMAASVASMASLDATQSQIFLSTASPLQGFTDLSIERELFNFKSAGTPASLNRKRKRGRDSVLMNRNKVENMDTMVDEVEVKRKLEDHYTVLRDIAENEVLRAELNHTITSIQLYEEYKMHEKQVGTKINKKNKVRKRL</sequence>
<dbReference type="Proteomes" id="UP001515500">
    <property type="component" value="Chromosome 19"/>
</dbReference>
<dbReference type="PANTHER" id="PTHR14428:SF5">
    <property type="entry name" value="NUCLEOLAR COMPLEX PROTEIN 3 HOMOLOG"/>
    <property type="match status" value="1"/>
</dbReference>
<feature type="compositionally biased region" description="Basic and acidic residues" evidence="6">
    <location>
        <begin position="155"/>
        <end position="167"/>
    </location>
</feature>
<evidence type="ECO:0000259" key="7">
    <source>
        <dbReference type="Pfam" id="PF03914"/>
    </source>
</evidence>
<evidence type="ECO:0000256" key="3">
    <source>
        <dbReference type="ARBA" id="ARBA00023054"/>
    </source>
</evidence>
<reference evidence="10" key="1">
    <citation type="submission" date="2025-08" db="UniProtKB">
        <authorList>
            <consortium name="RefSeq"/>
        </authorList>
    </citation>
    <scope>IDENTIFICATION</scope>
</reference>
<proteinExistence type="inferred from homology"/>
<dbReference type="GO" id="GO:0006270">
    <property type="term" value="P:DNA replication initiation"/>
    <property type="evidence" value="ECO:0007669"/>
    <property type="project" value="TreeGrafter"/>
</dbReference>
<comment type="subcellular location">
    <subcellularLocation>
        <location evidence="1 5">Nucleus</location>
        <location evidence="1 5">Nucleolus</location>
    </subcellularLocation>
</comment>
<keyword evidence="3" id="KW-0175">Coiled coil</keyword>
<feature type="region of interest" description="Disordered" evidence="6">
    <location>
        <begin position="148"/>
        <end position="167"/>
    </location>
</feature>
<evidence type="ECO:0000256" key="2">
    <source>
        <dbReference type="ARBA" id="ARBA00007797"/>
    </source>
</evidence>
<keyword evidence="9" id="KW-1185">Reference proteome</keyword>
<dbReference type="PANTHER" id="PTHR14428">
    <property type="entry name" value="NUCLEOLAR COMPLEX PROTEIN 3"/>
    <property type="match status" value="1"/>
</dbReference>
<dbReference type="SUPFAM" id="SSF48371">
    <property type="entry name" value="ARM repeat"/>
    <property type="match status" value="1"/>
</dbReference>
<dbReference type="RefSeq" id="XP_039114231.1">
    <property type="nucleotide sequence ID" value="XM_039258297.1"/>
</dbReference>
<feature type="domain" description="Nucleolar complex-associated protein 3 N-terminal" evidence="8">
    <location>
        <begin position="192"/>
        <end position="282"/>
    </location>
</feature>
<comment type="similarity">
    <text evidence="2 5">Belongs to the CBF/MAK21 family.</text>
</comment>
<evidence type="ECO:0000313" key="9">
    <source>
        <dbReference type="Proteomes" id="UP001515500"/>
    </source>
</evidence>
<protein>
    <submittedName>
        <fullName evidence="10">Nucleolar complex protein 3 homolog</fullName>
    </submittedName>
</protein>
<dbReference type="InterPro" id="IPR005612">
    <property type="entry name" value="CCAAT-binding_factor"/>
</dbReference>
<dbReference type="Pfam" id="PF07540">
    <property type="entry name" value="NOC3p"/>
    <property type="match status" value="1"/>
</dbReference>
<dbReference type="PIRSF" id="PIRSF028977">
    <property type="entry name" value="Nucleolar_complex_p3"/>
    <property type="match status" value="1"/>
</dbReference>
<dbReference type="GO" id="GO:0005730">
    <property type="term" value="C:nucleolus"/>
    <property type="evidence" value="ECO:0007669"/>
    <property type="project" value="UniProtKB-SubCell"/>
</dbReference>
<evidence type="ECO:0000256" key="1">
    <source>
        <dbReference type="ARBA" id="ARBA00004604"/>
    </source>
</evidence>
<name>A0AB40AGX8_DIOCR</name>
<dbReference type="InterPro" id="IPR016024">
    <property type="entry name" value="ARM-type_fold"/>
</dbReference>
<keyword evidence="4" id="KW-0539">Nucleus</keyword>
<dbReference type="GO" id="GO:0003682">
    <property type="term" value="F:chromatin binding"/>
    <property type="evidence" value="ECO:0007669"/>
    <property type="project" value="TreeGrafter"/>
</dbReference>